<evidence type="ECO:0000256" key="2">
    <source>
        <dbReference type="ARBA" id="ARBA00022801"/>
    </source>
</evidence>
<dbReference type="PANTHER" id="PTHR43798">
    <property type="entry name" value="MONOACYLGLYCEROL LIPASE"/>
    <property type="match status" value="1"/>
</dbReference>
<dbReference type="InterPro" id="IPR000073">
    <property type="entry name" value="AB_hydrolase_1"/>
</dbReference>
<dbReference type="InterPro" id="IPR050266">
    <property type="entry name" value="AB_hydrolase_sf"/>
</dbReference>
<dbReference type="OrthoDB" id="53505at2"/>
<name>A0A2U8DPW8_9CLOT</name>
<dbReference type="KEGG" id="cdrk:B9W14_09800"/>
<feature type="domain" description="AB hydrolase-1" evidence="4">
    <location>
        <begin position="113"/>
        <end position="222"/>
    </location>
</feature>
<evidence type="ECO:0000256" key="3">
    <source>
        <dbReference type="SAM" id="Phobius"/>
    </source>
</evidence>
<keyword evidence="2 5" id="KW-0378">Hydrolase</keyword>
<comment type="similarity">
    <text evidence="1">Belongs to the peptidase S33 family.</text>
</comment>
<dbReference type="GO" id="GO:0004177">
    <property type="term" value="F:aminopeptidase activity"/>
    <property type="evidence" value="ECO:0007669"/>
    <property type="project" value="UniProtKB-EC"/>
</dbReference>
<dbReference type="Proteomes" id="UP000244910">
    <property type="component" value="Chromosome"/>
</dbReference>
<proteinExistence type="inferred from homology"/>
<keyword evidence="3" id="KW-0812">Transmembrane</keyword>
<dbReference type="Gene3D" id="3.40.50.1820">
    <property type="entry name" value="alpha/beta hydrolase"/>
    <property type="match status" value="1"/>
</dbReference>
<feature type="transmembrane region" description="Helical" evidence="3">
    <location>
        <begin position="6"/>
        <end position="30"/>
    </location>
</feature>
<dbReference type="RefSeq" id="WP_032077861.1">
    <property type="nucleotide sequence ID" value="NZ_CP020953.1"/>
</dbReference>
<evidence type="ECO:0000313" key="6">
    <source>
        <dbReference type="Proteomes" id="UP000244910"/>
    </source>
</evidence>
<dbReference type="PRINTS" id="PR00793">
    <property type="entry name" value="PROAMNOPTASE"/>
</dbReference>
<protein>
    <submittedName>
        <fullName evidence="5">Alpha/beta hydrolase</fullName>
    </submittedName>
</protein>
<dbReference type="InterPro" id="IPR029058">
    <property type="entry name" value="AB_hydrolase_fold"/>
</dbReference>
<dbReference type="AlphaFoldDB" id="A0A2U8DPW8"/>
<dbReference type="Pfam" id="PF00561">
    <property type="entry name" value="Abhydrolase_1"/>
    <property type="match status" value="1"/>
</dbReference>
<dbReference type="SUPFAM" id="SSF53474">
    <property type="entry name" value="alpha/beta-Hydrolases"/>
    <property type="match status" value="1"/>
</dbReference>
<dbReference type="EMBL" id="CP020953">
    <property type="protein sequence ID" value="AWI04773.1"/>
    <property type="molecule type" value="Genomic_DNA"/>
</dbReference>
<reference evidence="6" key="1">
    <citation type="submission" date="2017-04" db="EMBL/GenBank/DDBJ databases">
        <authorList>
            <person name="Song Y."/>
            <person name="Cho B.-K."/>
        </authorList>
    </citation>
    <scope>NUCLEOTIDE SEQUENCE [LARGE SCALE GENOMIC DNA]</scope>
    <source>
        <strain evidence="6">SL1</strain>
    </source>
</reference>
<dbReference type="InterPro" id="IPR002410">
    <property type="entry name" value="Peptidase_S33"/>
</dbReference>
<sequence length="398" mass="46039">MIQIIIFVILLILIIGTFITELIIGVLLWIRKIRKKVPLNNKILKLKRNTIILGSLFISMLILIAFSHFSASTPLIVDKNGKTVPESIAELRRVELNGKQEWVSIRGENRNNPVLLFLAGGPGGTQMAAVRYNLQKLEKNFVVVNWDQPGSGKSYYATNIKNLNVNNYIQDGYALTKYLCETFKKDKIYLVGESWGSALGIFLAEKYPKKYYSFIGTGQMIDFSKTEELDYKKAIEIAEIKNDTNKISKLKSNGYPPYYGTDVTWKSAEYLNYLSSYMEKDPEIYNSRFNTWRDIFSPEYDLIDKINFMRGLINTFNHVYPQLYNINLRKDYAKIEIPVYFFIGKHDINAPLSLIEDYYNILDAPHKEIIWFEHSGHSPWINESDNFVNQVNKILIGK</sequence>
<feature type="transmembrane region" description="Helical" evidence="3">
    <location>
        <begin position="51"/>
        <end position="69"/>
    </location>
</feature>
<accession>A0A2U8DPW8</accession>
<gene>
    <name evidence="5" type="ORF">B9W14_09800</name>
</gene>
<keyword evidence="3" id="KW-1133">Transmembrane helix</keyword>
<evidence type="ECO:0000259" key="4">
    <source>
        <dbReference type="Pfam" id="PF00561"/>
    </source>
</evidence>
<keyword evidence="3" id="KW-0472">Membrane</keyword>
<dbReference type="GO" id="GO:0006508">
    <property type="term" value="P:proteolysis"/>
    <property type="evidence" value="ECO:0007669"/>
    <property type="project" value="InterPro"/>
</dbReference>
<dbReference type="GO" id="GO:0016020">
    <property type="term" value="C:membrane"/>
    <property type="evidence" value="ECO:0007669"/>
    <property type="project" value="TreeGrafter"/>
</dbReference>
<evidence type="ECO:0000313" key="5">
    <source>
        <dbReference type="EMBL" id="AWI04773.1"/>
    </source>
</evidence>
<keyword evidence="6" id="KW-1185">Reference proteome</keyword>
<evidence type="ECO:0000256" key="1">
    <source>
        <dbReference type="ARBA" id="ARBA00010088"/>
    </source>
</evidence>
<dbReference type="PANTHER" id="PTHR43798:SF33">
    <property type="entry name" value="HYDROLASE, PUTATIVE (AFU_ORTHOLOGUE AFUA_2G14860)-RELATED"/>
    <property type="match status" value="1"/>
</dbReference>
<organism evidence="5 6">
    <name type="scientific">Clostridium drakei</name>
    <dbReference type="NCBI Taxonomy" id="332101"/>
    <lineage>
        <taxon>Bacteria</taxon>
        <taxon>Bacillati</taxon>
        <taxon>Bacillota</taxon>
        <taxon>Clostridia</taxon>
        <taxon>Eubacteriales</taxon>
        <taxon>Clostridiaceae</taxon>
        <taxon>Clostridium</taxon>
    </lineage>
</organism>